<dbReference type="EnsemblPlants" id="OBART03G06250.1">
    <property type="protein sequence ID" value="OBART03G06250.1"/>
    <property type="gene ID" value="OBART03G06250"/>
</dbReference>
<organism evidence="2">
    <name type="scientific">Oryza barthii</name>
    <dbReference type="NCBI Taxonomy" id="65489"/>
    <lineage>
        <taxon>Eukaryota</taxon>
        <taxon>Viridiplantae</taxon>
        <taxon>Streptophyta</taxon>
        <taxon>Embryophyta</taxon>
        <taxon>Tracheophyta</taxon>
        <taxon>Spermatophyta</taxon>
        <taxon>Magnoliopsida</taxon>
        <taxon>Liliopsida</taxon>
        <taxon>Poales</taxon>
        <taxon>Poaceae</taxon>
        <taxon>BOP clade</taxon>
        <taxon>Oryzoideae</taxon>
        <taxon>Oryzeae</taxon>
        <taxon>Oryzinae</taxon>
        <taxon>Oryza</taxon>
    </lineage>
</organism>
<dbReference type="Gramene" id="OBART03G06250.1">
    <property type="protein sequence ID" value="OBART03G06250.1"/>
    <property type="gene ID" value="OBART03G06250"/>
</dbReference>
<evidence type="ECO:0000256" key="1">
    <source>
        <dbReference type="SAM" id="MobiDB-lite"/>
    </source>
</evidence>
<proteinExistence type="predicted"/>
<feature type="region of interest" description="Disordered" evidence="1">
    <location>
        <begin position="32"/>
        <end position="52"/>
    </location>
</feature>
<dbReference type="AlphaFoldDB" id="A0A0D3FEQ6"/>
<accession>A0A0D3FEQ6</accession>
<reference evidence="2" key="2">
    <citation type="submission" date="2015-03" db="UniProtKB">
        <authorList>
            <consortium name="EnsemblPlants"/>
        </authorList>
    </citation>
    <scope>IDENTIFICATION</scope>
</reference>
<feature type="compositionally biased region" description="Polar residues" evidence="1">
    <location>
        <begin position="42"/>
        <end position="52"/>
    </location>
</feature>
<sequence length="88" mass="9815">MAQSLPYSPATPPLQFEMNREIAIPDMRNEAAKHRSEVVAPSSDTARTHSTFPKTSYATVPLATGEQCLVFGFKEQKNIQEDKTKFSI</sequence>
<dbReference type="Proteomes" id="UP000026960">
    <property type="component" value="Chromosome 3"/>
</dbReference>
<evidence type="ECO:0000313" key="2">
    <source>
        <dbReference type="EnsemblPlants" id="OBART03G06250.1"/>
    </source>
</evidence>
<protein>
    <submittedName>
        <fullName evidence="2">Uncharacterized protein</fullName>
    </submittedName>
</protein>
<reference evidence="2" key="1">
    <citation type="journal article" date="2009" name="Rice">
        <title>De Novo Next Generation Sequencing of Plant Genomes.</title>
        <authorList>
            <person name="Rounsley S."/>
            <person name="Marri P.R."/>
            <person name="Yu Y."/>
            <person name="He R."/>
            <person name="Sisneros N."/>
            <person name="Goicoechea J.L."/>
            <person name="Lee S.J."/>
            <person name="Angelova A."/>
            <person name="Kudrna D."/>
            <person name="Luo M."/>
            <person name="Affourtit J."/>
            <person name="Desany B."/>
            <person name="Knight J."/>
            <person name="Niazi F."/>
            <person name="Egholm M."/>
            <person name="Wing R.A."/>
        </authorList>
    </citation>
    <scope>NUCLEOTIDE SEQUENCE [LARGE SCALE GENOMIC DNA]</scope>
    <source>
        <strain evidence="2">cv. IRGC 105608</strain>
    </source>
</reference>
<dbReference type="HOGENOM" id="CLU_2472595_0_0_1"/>
<keyword evidence="3" id="KW-1185">Reference proteome</keyword>
<name>A0A0D3FEQ6_9ORYZ</name>
<dbReference type="PaxDb" id="65489-OBART03G06250.1"/>
<evidence type="ECO:0000313" key="3">
    <source>
        <dbReference type="Proteomes" id="UP000026960"/>
    </source>
</evidence>